<dbReference type="AlphaFoldDB" id="A0AAD9DDH0"/>
<dbReference type="EMBL" id="JATAAI010000012">
    <property type="protein sequence ID" value="KAK1742019.1"/>
    <property type="molecule type" value="Genomic_DNA"/>
</dbReference>
<feature type="active site" evidence="5">
    <location>
        <position position="439"/>
    </location>
</feature>
<evidence type="ECO:0000256" key="4">
    <source>
        <dbReference type="ARBA" id="ARBA00022691"/>
    </source>
</evidence>
<protein>
    <recommendedName>
        <fullName evidence="1">DNA (cytosine-5-)-methyltransferase</fullName>
        <ecNumber evidence="1">2.1.1.37</ecNumber>
    </recommendedName>
</protein>
<evidence type="ECO:0000256" key="3">
    <source>
        <dbReference type="ARBA" id="ARBA00022679"/>
    </source>
</evidence>
<dbReference type="GO" id="GO:0003677">
    <property type="term" value="F:DNA binding"/>
    <property type="evidence" value="ECO:0007669"/>
    <property type="project" value="TreeGrafter"/>
</dbReference>
<dbReference type="PROSITE" id="PS50013">
    <property type="entry name" value="CHROMO_2"/>
    <property type="match status" value="1"/>
</dbReference>
<dbReference type="Pfam" id="PF00385">
    <property type="entry name" value="Chromo"/>
    <property type="match status" value="1"/>
</dbReference>
<dbReference type="SUPFAM" id="SSF53335">
    <property type="entry name" value="S-adenosyl-L-methionine-dependent methyltransferases"/>
    <property type="match status" value="1"/>
</dbReference>
<reference evidence="8" key="1">
    <citation type="submission" date="2023-06" db="EMBL/GenBank/DDBJ databases">
        <title>Survivors Of The Sea: Transcriptome response of Skeletonema marinoi to long-term dormancy.</title>
        <authorList>
            <person name="Pinder M.I.M."/>
            <person name="Kourtchenko O."/>
            <person name="Robertson E.K."/>
            <person name="Larsson T."/>
            <person name="Maumus F."/>
            <person name="Osuna-Cruz C.M."/>
            <person name="Vancaester E."/>
            <person name="Stenow R."/>
            <person name="Vandepoele K."/>
            <person name="Ploug H."/>
            <person name="Bruchert V."/>
            <person name="Godhe A."/>
            <person name="Topel M."/>
        </authorList>
    </citation>
    <scope>NUCLEOTIDE SEQUENCE</scope>
    <source>
        <strain evidence="8">R05AC</strain>
    </source>
</reference>
<dbReference type="InterPro" id="IPR000953">
    <property type="entry name" value="Chromo/chromo_shadow_dom"/>
</dbReference>
<evidence type="ECO:0000256" key="5">
    <source>
        <dbReference type="PROSITE-ProRule" id="PRU01016"/>
    </source>
</evidence>
<dbReference type="InterPro" id="IPR001525">
    <property type="entry name" value="C5_MeTfrase"/>
</dbReference>
<evidence type="ECO:0000256" key="1">
    <source>
        <dbReference type="ARBA" id="ARBA00011975"/>
    </source>
</evidence>
<evidence type="ECO:0000256" key="6">
    <source>
        <dbReference type="SAM" id="MobiDB-lite"/>
    </source>
</evidence>
<dbReference type="Gene3D" id="2.40.50.40">
    <property type="match status" value="1"/>
</dbReference>
<evidence type="ECO:0000313" key="8">
    <source>
        <dbReference type="EMBL" id="KAK1742019.1"/>
    </source>
</evidence>
<name>A0AAD9DDH0_9STRA</name>
<feature type="compositionally biased region" description="Basic residues" evidence="6">
    <location>
        <begin position="32"/>
        <end position="42"/>
    </location>
</feature>
<dbReference type="Pfam" id="PF00145">
    <property type="entry name" value="DNA_methylase"/>
    <property type="match status" value="1"/>
</dbReference>
<comment type="similarity">
    <text evidence="5">Belongs to the class I-like SAM-binding methyltransferase superfamily. C5-methyltransferase family.</text>
</comment>
<dbReference type="PANTHER" id="PTHR10629">
    <property type="entry name" value="CYTOSINE-SPECIFIC METHYLTRANSFERASE"/>
    <property type="match status" value="1"/>
</dbReference>
<dbReference type="SUPFAM" id="SSF54160">
    <property type="entry name" value="Chromo domain-like"/>
    <property type="match status" value="1"/>
</dbReference>
<feature type="region of interest" description="Disordered" evidence="6">
    <location>
        <begin position="1"/>
        <end position="57"/>
    </location>
</feature>
<dbReference type="PANTHER" id="PTHR10629:SF52">
    <property type="entry name" value="DNA (CYTOSINE-5)-METHYLTRANSFERASE 1"/>
    <property type="match status" value="1"/>
</dbReference>
<dbReference type="InterPro" id="IPR018117">
    <property type="entry name" value="C5_DNA_meth_AS"/>
</dbReference>
<sequence length="681" mass="75929">MTDAKHPPPVIDLTDEKAAAAHSITPELQRPNKQRRISRRIQNRATSSDDGQSCCKKDTAAVDITSPASVESEQPSKLDNGAAYRKNDYYEVEQILERRTKNYGGDLAAGGRNVVEYLVKWKNPPDYTGEGSYWEDSWQIAENLDPHSLTVAFRLFPVDGDPDRNNNVTAGGEIESEDYELDLNLDDDLFEEEDDVAEEEALMIDNAKDDGEYDVVEEIDVQKCNDIAHLGDSEYDSPGTVELELNRKTFRVGQSFISPDGSSYTISTILPTPRKAKCLKYIKMEACFACPKGKEDMFIQLSDEVILDLLLLKTYAPSTLKLKKFSMKYEESDNQRSFRYCNESAKVHHHPTSKPTVLELFAGVGGMSLGLEKAGFDVKWIVDSDEVAAATLTANKRSSNMNINVYTEKLSSFLKNCMQEDPAYPKPGEVDHIHASPPCKGFSRANRNGGKDDMTNNKVSLSDQTLLFVKAVQHFLPKTVSFENVAGLLTPDFKGYLKSVVASLLAMRYQVRVQVYNASSYGDPQHRRRLFILASRHDCLLPSSPLPTHGLGRNLLPIKTCKDALQMFDKEPTGSGAVMSLSSNTKIWNHIAPRIAPNKEKDYELKAEEPSRTILARSRPHVHYNGNRYISVREAAALQSFPSDYRFFGSLSSQYSQVGNAVPICLATAISRSVIRVHGAP</sequence>
<gene>
    <name evidence="8" type="ORF">QTG54_007592</name>
</gene>
<dbReference type="EC" id="2.1.1.37" evidence="1"/>
<dbReference type="Proteomes" id="UP001224775">
    <property type="component" value="Unassembled WGS sequence"/>
</dbReference>
<accession>A0AAD9DDH0</accession>
<keyword evidence="4 5" id="KW-0949">S-adenosyl-L-methionine</keyword>
<keyword evidence="9" id="KW-1185">Reference proteome</keyword>
<keyword evidence="3 5" id="KW-0808">Transferase</keyword>
<dbReference type="GO" id="GO:0032259">
    <property type="term" value="P:methylation"/>
    <property type="evidence" value="ECO:0007669"/>
    <property type="project" value="UniProtKB-KW"/>
</dbReference>
<organism evidence="8 9">
    <name type="scientific">Skeletonema marinoi</name>
    <dbReference type="NCBI Taxonomy" id="267567"/>
    <lineage>
        <taxon>Eukaryota</taxon>
        <taxon>Sar</taxon>
        <taxon>Stramenopiles</taxon>
        <taxon>Ochrophyta</taxon>
        <taxon>Bacillariophyta</taxon>
        <taxon>Coscinodiscophyceae</taxon>
        <taxon>Thalassiosirophycidae</taxon>
        <taxon>Thalassiosirales</taxon>
        <taxon>Skeletonemataceae</taxon>
        <taxon>Skeletonema</taxon>
        <taxon>Skeletonema marinoi-dohrnii complex</taxon>
    </lineage>
</organism>
<dbReference type="Gene3D" id="3.40.50.150">
    <property type="entry name" value="Vaccinia Virus protein VP39"/>
    <property type="match status" value="2"/>
</dbReference>
<dbReference type="PRINTS" id="PR00105">
    <property type="entry name" value="C5METTRFRASE"/>
</dbReference>
<dbReference type="CDD" id="cd00024">
    <property type="entry name" value="CD_CSD"/>
    <property type="match status" value="1"/>
</dbReference>
<dbReference type="GO" id="GO:0044027">
    <property type="term" value="P:negative regulation of gene expression via chromosomal CpG island methylation"/>
    <property type="evidence" value="ECO:0007669"/>
    <property type="project" value="TreeGrafter"/>
</dbReference>
<dbReference type="InterPro" id="IPR029063">
    <property type="entry name" value="SAM-dependent_MTases_sf"/>
</dbReference>
<dbReference type="InterPro" id="IPR016197">
    <property type="entry name" value="Chromo-like_dom_sf"/>
</dbReference>
<keyword evidence="2 5" id="KW-0489">Methyltransferase</keyword>
<evidence type="ECO:0000256" key="2">
    <source>
        <dbReference type="ARBA" id="ARBA00022603"/>
    </source>
</evidence>
<proteinExistence type="inferred from homology"/>
<dbReference type="GO" id="GO:0003886">
    <property type="term" value="F:DNA (cytosine-5-)-methyltransferase activity"/>
    <property type="evidence" value="ECO:0007669"/>
    <property type="project" value="UniProtKB-EC"/>
</dbReference>
<dbReference type="PROSITE" id="PS00094">
    <property type="entry name" value="C5_MTASE_1"/>
    <property type="match status" value="1"/>
</dbReference>
<dbReference type="InterPro" id="IPR023780">
    <property type="entry name" value="Chromo_domain"/>
</dbReference>
<feature type="domain" description="Chromo" evidence="7">
    <location>
        <begin position="90"/>
        <end position="153"/>
    </location>
</feature>
<evidence type="ECO:0000259" key="7">
    <source>
        <dbReference type="PROSITE" id="PS50013"/>
    </source>
</evidence>
<dbReference type="InterPro" id="IPR050390">
    <property type="entry name" value="C5-Methyltransferase"/>
</dbReference>
<comment type="caution">
    <text evidence="8">The sequence shown here is derived from an EMBL/GenBank/DDBJ whole genome shotgun (WGS) entry which is preliminary data.</text>
</comment>
<evidence type="ECO:0000313" key="9">
    <source>
        <dbReference type="Proteomes" id="UP001224775"/>
    </source>
</evidence>
<dbReference type="PROSITE" id="PS51679">
    <property type="entry name" value="SAM_MT_C5"/>
    <property type="match status" value="1"/>
</dbReference>